<feature type="transmembrane region" description="Helical" evidence="1">
    <location>
        <begin position="12"/>
        <end position="31"/>
    </location>
</feature>
<feature type="transmembrane region" description="Helical" evidence="1">
    <location>
        <begin position="329"/>
        <end position="351"/>
    </location>
</feature>
<dbReference type="Pfam" id="PF01757">
    <property type="entry name" value="Acyl_transf_3"/>
    <property type="match status" value="1"/>
</dbReference>
<proteinExistence type="predicted"/>
<keyword evidence="1" id="KW-1133">Transmembrane helix</keyword>
<keyword evidence="3" id="KW-0012">Acyltransferase</keyword>
<feature type="transmembrane region" description="Helical" evidence="1">
    <location>
        <begin position="51"/>
        <end position="70"/>
    </location>
</feature>
<dbReference type="Proteomes" id="UP000624159">
    <property type="component" value="Unassembled WGS sequence"/>
</dbReference>
<dbReference type="EMBL" id="LR134493">
    <property type="protein sequence ID" value="VEI69033.1"/>
    <property type="molecule type" value="Genomic_DNA"/>
</dbReference>
<dbReference type="AlphaFoldDB" id="A0A448SMW0"/>
<dbReference type="GO" id="GO:0016747">
    <property type="term" value="F:acyltransferase activity, transferring groups other than amino-acyl groups"/>
    <property type="evidence" value="ECO:0007669"/>
    <property type="project" value="InterPro"/>
</dbReference>
<feature type="transmembrane region" description="Helical" evidence="1">
    <location>
        <begin position="386"/>
        <end position="406"/>
    </location>
</feature>
<dbReference type="EMBL" id="JADULK010000002">
    <property type="protein sequence ID" value="MBH1928855.1"/>
    <property type="molecule type" value="Genomic_DNA"/>
</dbReference>
<organism evidence="4 5">
    <name type="scientific">Serratia rubidaea</name>
    <name type="common">Serratia marinorubra</name>
    <dbReference type="NCBI Taxonomy" id="61652"/>
    <lineage>
        <taxon>Bacteria</taxon>
        <taxon>Pseudomonadati</taxon>
        <taxon>Pseudomonadota</taxon>
        <taxon>Gammaproteobacteria</taxon>
        <taxon>Enterobacterales</taxon>
        <taxon>Yersiniaceae</taxon>
        <taxon>Serratia</taxon>
    </lineage>
</organism>
<keyword evidence="1" id="KW-0472">Membrane</keyword>
<dbReference type="InterPro" id="IPR050879">
    <property type="entry name" value="Acyltransferase_3"/>
</dbReference>
<dbReference type="GO" id="GO:0016020">
    <property type="term" value="C:membrane"/>
    <property type="evidence" value="ECO:0007669"/>
    <property type="project" value="TreeGrafter"/>
</dbReference>
<feature type="transmembrane region" description="Helical" evidence="1">
    <location>
        <begin position="266"/>
        <end position="288"/>
    </location>
</feature>
<dbReference type="PANTHER" id="PTHR23028">
    <property type="entry name" value="ACETYLTRANSFERASE"/>
    <property type="match status" value="1"/>
</dbReference>
<evidence type="ECO:0000259" key="2">
    <source>
        <dbReference type="Pfam" id="PF01757"/>
    </source>
</evidence>
<dbReference type="Proteomes" id="UP000281904">
    <property type="component" value="Chromosome"/>
</dbReference>
<keyword evidence="6" id="KW-1185">Reference proteome</keyword>
<protein>
    <submittedName>
        <fullName evidence="3">Acyltransferase</fullName>
    </submittedName>
    <submittedName>
        <fullName evidence="4">Uncharacterized protein conserved in bacteria</fullName>
    </submittedName>
</protein>
<evidence type="ECO:0000313" key="4">
    <source>
        <dbReference type="EMBL" id="VEI69033.1"/>
    </source>
</evidence>
<dbReference type="PANTHER" id="PTHR23028:SF53">
    <property type="entry name" value="ACYL_TRANSF_3 DOMAIN-CONTAINING PROTEIN"/>
    <property type="match status" value="1"/>
</dbReference>
<keyword evidence="3" id="KW-0808">Transferase</keyword>
<sequence length="429" mass="49218">MGHKQPSKERFIGLEWLRFLLGCYVMVYHTAHQYPQIRSIPMLAELTSMGFFATSTFFILSGFLLSHVYFNGNQMREPARTFWAKRFFNLYPIHIAALLISILTLTLMQWWAIPPEGPGASLRFVVYDTHEDLGATNPEMFRHYMTNTQLAFNSLLQLLMLQAWNPYFLTFNAPLWSLSTLFFFYLLFPLLAPRLLAVRNKKLWFVLLWGLYLLPPIWVIWHQLYGMPYTGLLQRGPLFRLPEFLAGIVCYAIFRQRRADAVPHGAAWRWGCVAFIAVCFVTATFLFTHGGAKYWYFLLHNGLLLPAQCALVYLSALARTPASRWLQHWSPRLGAASLSIFALHVPLFNLFRTAEQWLRGDPLGCFSSWSACIAAAGEVKLSIAGYLLYLLLSVLLCLLFQERFVVPLRNALTRRFLPAKRQPAGDGAA</sequence>
<feature type="domain" description="Acyltransferase 3" evidence="2">
    <location>
        <begin position="12"/>
        <end position="400"/>
    </location>
</feature>
<feature type="transmembrane region" description="Helical" evidence="1">
    <location>
        <begin position="203"/>
        <end position="225"/>
    </location>
</feature>
<accession>A0A448SMW0</accession>
<feature type="transmembrane region" description="Helical" evidence="1">
    <location>
        <begin position="237"/>
        <end position="254"/>
    </location>
</feature>
<evidence type="ECO:0000256" key="1">
    <source>
        <dbReference type="SAM" id="Phobius"/>
    </source>
</evidence>
<reference evidence="3 6" key="2">
    <citation type="submission" date="2020-11" db="EMBL/GenBank/DDBJ databases">
        <title>Enhanced detection system for hospital associated transmission using whole genome sequencing surveillance.</title>
        <authorList>
            <person name="Harrison L.H."/>
            <person name="Van Tyne D."/>
            <person name="Marsh J.W."/>
            <person name="Griffith M.P."/>
            <person name="Snyder D.J."/>
            <person name="Cooper V.S."/>
            <person name="Mustapha M."/>
        </authorList>
    </citation>
    <scope>NUCLEOTIDE SEQUENCE [LARGE SCALE GENOMIC DNA]</scope>
    <source>
        <strain evidence="3 6">SER00230</strain>
    </source>
</reference>
<evidence type="ECO:0000313" key="5">
    <source>
        <dbReference type="Proteomes" id="UP000281904"/>
    </source>
</evidence>
<dbReference type="GO" id="GO:0009103">
    <property type="term" value="P:lipopolysaccharide biosynthetic process"/>
    <property type="evidence" value="ECO:0007669"/>
    <property type="project" value="TreeGrafter"/>
</dbReference>
<keyword evidence="1" id="KW-0812">Transmembrane</keyword>
<name>A0A448SMW0_SERRU</name>
<feature type="transmembrane region" description="Helical" evidence="1">
    <location>
        <begin position="167"/>
        <end position="191"/>
    </location>
</feature>
<dbReference type="InterPro" id="IPR002656">
    <property type="entry name" value="Acyl_transf_3_dom"/>
</dbReference>
<gene>
    <name evidence="3" type="ORF">I5U13_04130</name>
    <name evidence="4" type="ORF">NCTC10036_03510</name>
</gene>
<feature type="transmembrane region" description="Helical" evidence="1">
    <location>
        <begin position="91"/>
        <end position="113"/>
    </location>
</feature>
<reference evidence="4 5" key="1">
    <citation type="submission" date="2018-12" db="EMBL/GenBank/DDBJ databases">
        <authorList>
            <consortium name="Pathogen Informatics"/>
        </authorList>
    </citation>
    <scope>NUCLEOTIDE SEQUENCE [LARGE SCALE GENOMIC DNA]</scope>
    <source>
        <strain evidence="4 5">NCTC10036</strain>
    </source>
</reference>
<evidence type="ECO:0000313" key="6">
    <source>
        <dbReference type="Proteomes" id="UP000624159"/>
    </source>
</evidence>
<evidence type="ECO:0000313" key="3">
    <source>
        <dbReference type="EMBL" id="MBH1928855.1"/>
    </source>
</evidence>
<dbReference type="RefSeq" id="WP_126532122.1">
    <property type="nucleotide sequence ID" value="NZ_JADULK010000002.1"/>
</dbReference>
<feature type="transmembrane region" description="Helical" evidence="1">
    <location>
        <begin position="294"/>
        <end position="317"/>
    </location>
</feature>